<keyword evidence="3" id="KW-1185">Reference proteome</keyword>
<dbReference type="Gene3D" id="3.40.50.300">
    <property type="entry name" value="P-loop containing nucleotide triphosphate hydrolases"/>
    <property type="match status" value="1"/>
</dbReference>
<dbReference type="RefSeq" id="WP_143126937.1">
    <property type="nucleotide sequence ID" value="NZ_VJMG01000064.1"/>
</dbReference>
<comment type="caution">
    <text evidence="2">The sequence shown here is derived from an EMBL/GenBank/DDBJ whole genome shotgun (WGS) entry which is preliminary data.</text>
</comment>
<accession>A0A549T113</accession>
<feature type="region of interest" description="Disordered" evidence="1">
    <location>
        <begin position="443"/>
        <end position="477"/>
    </location>
</feature>
<evidence type="ECO:0000313" key="3">
    <source>
        <dbReference type="Proteomes" id="UP000316801"/>
    </source>
</evidence>
<feature type="compositionally biased region" description="Acidic residues" evidence="1">
    <location>
        <begin position="443"/>
        <end position="463"/>
    </location>
</feature>
<protein>
    <submittedName>
        <fullName evidence="2">Uncharacterized protein</fullName>
    </submittedName>
</protein>
<dbReference type="SUPFAM" id="SSF52540">
    <property type="entry name" value="P-loop containing nucleoside triphosphate hydrolases"/>
    <property type="match status" value="1"/>
</dbReference>
<reference evidence="2 3" key="1">
    <citation type="submission" date="2019-07" db="EMBL/GenBank/DDBJ databases">
        <title>Ln-dependent methylotrophs.</title>
        <authorList>
            <person name="Tani A."/>
        </authorList>
    </citation>
    <scope>NUCLEOTIDE SEQUENCE [LARGE SCALE GENOMIC DNA]</scope>
    <source>
        <strain evidence="2 3">SM12</strain>
    </source>
</reference>
<evidence type="ECO:0000313" key="2">
    <source>
        <dbReference type="EMBL" id="TRL35566.1"/>
    </source>
</evidence>
<organism evidence="2 3">
    <name type="scientific">Rhizobium straminoryzae</name>
    <dbReference type="NCBI Taxonomy" id="1387186"/>
    <lineage>
        <taxon>Bacteria</taxon>
        <taxon>Pseudomonadati</taxon>
        <taxon>Pseudomonadota</taxon>
        <taxon>Alphaproteobacteria</taxon>
        <taxon>Hyphomicrobiales</taxon>
        <taxon>Rhizobiaceae</taxon>
        <taxon>Rhizobium/Agrobacterium group</taxon>
        <taxon>Rhizobium</taxon>
    </lineage>
</organism>
<evidence type="ECO:0000256" key="1">
    <source>
        <dbReference type="SAM" id="MobiDB-lite"/>
    </source>
</evidence>
<dbReference type="InterPro" id="IPR027417">
    <property type="entry name" value="P-loop_NTPase"/>
</dbReference>
<dbReference type="EMBL" id="VJMG01000064">
    <property type="protein sequence ID" value="TRL35566.1"/>
    <property type="molecule type" value="Genomic_DNA"/>
</dbReference>
<gene>
    <name evidence="2" type="ORF">FNA46_19800</name>
</gene>
<dbReference type="Proteomes" id="UP000316801">
    <property type="component" value="Unassembled WGS sequence"/>
</dbReference>
<sequence length="1978" mass="216872">MLLNPIPNLPQHQNAREGSFRFDFLVTLRRLADGLELRDCLKAISSWPQFPLRSLSPDVLEFLIEEGRFSVRERKAMIAEMGEAIDPFDPRAFYETYLERIEARPHAACFFEELLFSALSPNKVRRKLEKKPVGALRLAARPALKKELSKFADQGDAAPSVDLILAVFFEHAISAFQDMKDNQTEAELRIERHACFKGSATTVPTAGQPIDNATDKAEANNGVVLSDDVDALLSRSAIDPDAFDDAITLLYQMLETLEPEAPATAFDRFAALAAALPTLAKAALQDQESEALARSLEDRGGPPAAETVIWIHAEGNKAAMPELLAALDSCDSAAAHAQQAVTDAKKRASELLIDDDLAGTQEALAEASAQKARCDSLETLKKAVMTALLGVVADGLGSDVLTTAVAALADAIAGKEMPGHFEALTVKQPLGDAAPSAVADVSIAEDEGDDRAPDTDGEIEDGPTDSYSDQTQDHGTHGEIDVAQDDASVPGTAEQGLVMAEGGVEDSPEEADPNAPLVGLIAELLQADCLKVASDIALATPNPPTDARVLRAASLARSPGVGFTPAAQRLAGVLSEVVDQSLNSTSSALLFGAALHLTVFSPSAFSRARLGAVNLGAFGPALNELRNVVSELDYQFPPSPDILARLAGVPREPRRARILRELEVWASETSKRSGPCQPSTKFMHRVASTKGGIGAAIDAIKSSSPDVQAVVQQALDRYGTYAALDDSIAEENAALGSRSTVRLPRTTVDYLARRLQIATDLLSSWSIAAGSEVAYDRRRDDTVRRTAETLKSHLIKAADNLHTLSSRHHATLHDRLQGAVADWIAERIRDVETSLAGADVVSPPAMEIESNELDRLPPLVRSALASGDGAEAARLLSQSGIPTISEAIEKNRTAGAFATAGRLGRSENAPVLLREQGEFALKLRVLTAALSRRAITLSKLDLHQQEYYPPLAQTLDDCGQAFSQAEEGSRSNNVEWLRDLDEQWRQISAAQTFLDEAEAAVRQGQISRVRDLKNSVNPDDAQIILRQISDGMTLEAIENRIALLRDGRSIEFLDGSDDDGPMKAFSPTIVDAATTENWPNTVEEYAIAFSGDGLLSTEADRLEPAVDLMRTLTDIQRSVAGNSPAVAKIRKLFEDLGFLGPVLDEMARVQSAKAWTFSLRATVRTEPDNWFLPPVFGSRAKGRYRLLIADGAVLPETLVPALDQDEPAIILITARLDTLRRRELANRLRGAGQPAVLIDETLVAFVATRRETRIEVVFACGLPYGRVEPYLTDATVLPKEMFFGRELEIRTIMRRSSDGCLVYGGRQLGKSALLSHVENTRHNESEGQIVVRDQVTDLGLPNDPAKNIWNRLHAKLSLMQGIVRPDSRGDRDKIADNIKLWLSQDTRRRIIALFDETDEFMSAESTSGFREITKLKDLMESTDRAFKVVFAGLHNVQRLHNVSNSPLAHLGEPIVIGPLNRTLEDKRAAYELVVAPMRAAGFRYETQETPDKILAFANDYPSLVQEYSKGLLSQLHRTRSGRGYAVAADGPLWTIPDATLFEHENFSRIQENIRKKFRWTLDLDVRYALIAYTLALLSAEGRERDVLHEGLPPRDILDAATTHWPRTSEMLDVSAFEVILDEMWDLGILGRRLIPNTTRYLYCLRSPQVAAILGSWEDAIDELEKIKDREGKPNYDKATYRRGVAIRASRPLYMPLTDLQIERLLDPAAPGVKIVCGLKLLGLEKIGKAFAKINEDLGLPGSNPETVIQVEQTTTTKEFRKMLDAPISRGIGMTILVHESDVSDDIERLVEFAGRHPKVIAGHIRPIFPVDALDSRMRHLAARRKEGSVYLSPWGVEMLRMHMRQIEGPAELDTRETRRRVLEASGGIPDQVVSAVQKLISAEDLKRALDELGDKFLPPQSLLKEDLIACLEPLTVTDNLELYTMLDEDVRKRFGKDLETLVPDLQAMGLVERWSAKHGIFAPSALGEVLRRQVSVRA</sequence>
<proteinExistence type="predicted"/>
<name>A0A549T113_9HYPH</name>